<dbReference type="InterPro" id="IPR014917">
    <property type="entry name" value="DUF1800"/>
</dbReference>
<proteinExistence type="predicted"/>
<dbReference type="Proteomes" id="UP001216595">
    <property type="component" value="Unassembled WGS sequence"/>
</dbReference>
<evidence type="ECO:0000313" key="2">
    <source>
        <dbReference type="Proteomes" id="UP001216595"/>
    </source>
</evidence>
<comment type="caution">
    <text evidence="1">The sequence shown here is derived from an EMBL/GenBank/DDBJ whole genome shotgun (WGS) entry which is preliminary data.</text>
</comment>
<sequence length="565" mass="62043">MPEPKSAAFTAFALPLLSACGGGGGGGSATTAAPTPPSPTTLSYTPFGAARFLLQAQFSCSPSDVQSVRSLGFEGWLTQQFSAPQSQSATAWLDSRNFYVPDEKDKYFNPVPGDWMAWRMLMTGEDQFRKRCALALSEMLVVSLNPIDGFWPPYVIAAYWDLLNAQAFGNYRTLLEEITLNPAMGFYLNTRGNQKADPATGRVPDENYAREIMQLFTIGLTQLNSDGTPKLDAQGKTQDTYSQSDITNLAKVFTGYDWNYDRVTWQSVPWLTYKIPSPEFSRDRMKLDAAKHSNEAISFLGVTIPANTAGTEALKIALDTLFNHPNTPPFVAKQMIQRLITSNPSPAYVGRVAAAFVNNGTGVRGDMKSLWRAILLDPEARTLSGGVTAGKLREPIVRFAQWARTFQVSSLTGKWEIYDTSNGDWGLGQSPLRSPSVFNFFRPGYVPPQTALSANQLVAPEFQIHNETTTAGYLNFLTSIIKSGYQDVKPDYSAIIGISHQTRELLDWLNLYLAAGQVSGTTLDLVQSALDAQPLTSTSSETAKLDRIYSAILLVMASPEYLVQK</sequence>
<organism evidence="1 2">
    <name type="scientific">Asticcacaulis currens</name>
    <dbReference type="NCBI Taxonomy" id="2984210"/>
    <lineage>
        <taxon>Bacteria</taxon>
        <taxon>Pseudomonadati</taxon>
        <taxon>Pseudomonadota</taxon>
        <taxon>Alphaproteobacteria</taxon>
        <taxon>Caulobacterales</taxon>
        <taxon>Caulobacteraceae</taxon>
        <taxon>Asticcacaulis</taxon>
    </lineage>
</organism>
<dbReference type="PANTHER" id="PTHR43737:SF1">
    <property type="entry name" value="DUF1501 DOMAIN-CONTAINING PROTEIN"/>
    <property type="match status" value="1"/>
</dbReference>
<dbReference type="PROSITE" id="PS51257">
    <property type="entry name" value="PROKAR_LIPOPROTEIN"/>
    <property type="match status" value="1"/>
</dbReference>
<protein>
    <submittedName>
        <fullName evidence="1">DUF1800 domain-containing protein</fullName>
    </submittedName>
</protein>
<accession>A0ABT5I9N2</accession>
<evidence type="ECO:0000313" key="1">
    <source>
        <dbReference type="EMBL" id="MDC7692896.1"/>
    </source>
</evidence>
<dbReference type="RefSeq" id="WP_272740042.1">
    <property type="nucleotide sequence ID" value="NZ_JAQQKW010000001.1"/>
</dbReference>
<keyword evidence="2" id="KW-1185">Reference proteome</keyword>
<gene>
    <name evidence="1" type="ORF">PQU94_01230</name>
</gene>
<dbReference type="EMBL" id="JAQQKW010000001">
    <property type="protein sequence ID" value="MDC7692896.1"/>
    <property type="molecule type" value="Genomic_DNA"/>
</dbReference>
<dbReference type="Pfam" id="PF08811">
    <property type="entry name" value="DUF1800"/>
    <property type="match status" value="1"/>
</dbReference>
<dbReference type="PANTHER" id="PTHR43737">
    <property type="entry name" value="BLL7424 PROTEIN"/>
    <property type="match status" value="1"/>
</dbReference>
<name>A0ABT5I9N2_9CAUL</name>
<reference evidence="1 2" key="1">
    <citation type="submission" date="2023-01" db="EMBL/GenBank/DDBJ databases">
        <title>Novel species of the genus Asticcacaulis isolated from rivers.</title>
        <authorList>
            <person name="Lu H."/>
        </authorList>
    </citation>
    <scope>NUCLEOTIDE SEQUENCE [LARGE SCALE GENOMIC DNA]</scope>
    <source>
        <strain evidence="1 2">DXS10W</strain>
    </source>
</reference>